<name>A0AB38F685_RHOWR</name>
<organism evidence="1 2">
    <name type="scientific">Rhodococcus wratislaviensis</name>
    <name type="common">Tsukamurella wratislaviensis</name>
    <dbReference type="NCBI Taxonomy" id="44752"/>
    <lineage>
        <taxon>Bacteria</taxon>
        <taxon>Bacillati</taxon>
        <taxon>Actinomycetota</taxon>
        <taxon>Actinomycetes</taxon>
        <taxon>Mycobacteriales</taxon>
        <taxon>Nocardiaceae</taxon>
        <taxon>Rhodococcus</taxon>
    </lineage>
</organism>
<dbReference type="EMBL" id="UAUI01000001">
    <property type="protein sequence ID" value="SPZ35184.1"/>
    <property type="molecule type" value="Genomic_DNA"/>
</dbReference>
<reference evidence="1 2" key="1">
    <citation type="submission" date="2018-06" db="EMBL/GenBank/DDBJ databases">
        <authorList>
            <consortium name="Pathogen Informatics"/>
            <person name="Doyle S."/>
        </authorList>
    </citation>
    <scope>NUCLEOTIDE SEQUENCE [LARGE SCALE GENOMIC DNA]</scope>
    <source>
        <strain evidence="1 2">NCTC13229</strain>
    </source>
</reference>
<gene>
    <name evidence="1" type="ORF">NCTC13229_00638</name>
</gene>
<dbReference type="RefSeq" id="WP_112298469.1">
    <property type="nucleotide sequence ID" value="NZ_QTTP01000001.1"/>
</dbReference>
<protein>
    <submittedName>
        <fullName evidence="1">Uncharacterized protein</fullName>
    </submittedName>
</protein>
<dbReference type="AlphaFoldDB" id="A0AB38F685"/>
<dbReference type="Proteomes" id="UP000251211">
    <property type="component" value="Unassembled WGS sequence"/>
</dbReference>
<evidence type="ECO:0000313" key="2">
    <source>
        <dbReference type="Proteomes" id="UP000251211"/>
    </source>
</evidence>
<accession>A0AB38F685</accession>
<evidence type="ECO:0000313" key="1">
    <source>
        <dbReference type="EMBL" id="SPZ35184.1"/>
    </source>
</evidence>
<proteinExistence type="predicted"/>
<sequence>MGRTAPMLSMRIGSLGQRKPRHRLQEFLLFLKHLARAYSERQLYPVKANDATRPKSGSG</sequence>
<comment type="caution">
    <text evidence="1">The sequence shown here is derived from an EMBL/GenBank/DDBJ whole genome shotgun (WGS) entry which is preliminary data.</text>
</comment>